<name>A0ABT8YDS0_9SPHN</name>
<feature type="chain" id="PRO_5046194639" evidence="2">
    <location>
        <begin position="20"/>
        <end position="147"/>
    </location>
</feature>
<keyword evidence="2" id="KW-0732">Signal</keyword>
<dbReference type="RefSeq" id="WP_303546108.1">
    <property type="nucleotide sequence ID" value="NZ_JAUOTP010000011.1"/>
</dbReference>
<dbReference type="EMBL" id="JAUOTP010000011">
    <property type="protein sequence ID" value="MDO6416492.1"/>
    <property type="molecule type" value="Genomic_DNA"/>
</dbReference>
<gene>
    <name evidence="3" type="ORF">Q4F19_19065</name>
</gene>
<evidence type="ECO:0000256" key="1">
    <source>
        <dbReference type="SAM" id="MobiDB-lite"/>
    </source>
</evidence>
<dbReference type="Pfam" id="PF12276">
    <property type="entry name" value="DUF3617"/>
    <property type="match status" value="1"/>
</dbReference>
<dbReference type="InterPro" id="IPR022061">
    <property type="entry name" value="DUF3617"/>
</dbReference>
<dbReference type="Proteomes" id="UP001169764">
    <property type="component" value="Unassembled WGS sequence"/>
</dbReference>
<reference evidence="3" key="1">
    <citation type="submission" date="2023-07" db="EMBL/GenBank/DDBJ databases">
        <authorList>
            <person name="Kim M."/>
        </authorList>
    </citation>
    <scope>NUCLEOTIDE SEQUENCE</scope>
    <source>
        <strain evidence="3">BIUV-7</strain>
    </source>
</reference>
<evidence type="ECO:0000313" key="4">
    <source>
        <dbReference type="Proteomes" id="UP001169764"/>
    </source>
</evidence>
<evidence type="ECO:0000313" key="3">
    <source>
        <dbReference type="EMBL" id="MDO6416492.1"/>
    </source>
</evidence>
<feature type="signal peptide" evidence="2">
    <location>
        <begin position="1"/>
        <end position="19"/>
    </location>
</feature>
<organism evidence="3 4">
    <name type="scientific">Sphingomonas natans</name>
    <dbReference type="NCBI Taxonomy" id="3063330"/>
    <lineage>
        <taxon>Bacteria</taxon>
        <taxon>Pseudomonadati</taxon>
        <taxon>Pseudomonadota</taxon>
        <taxon>Alphaproteobacteria</taxon>
        <taxon>Sphingomonadales</taxon>
        <taxon>Sphingomonadaceae</taxon>
        <taxon>Sphingomonas</taxon>
    </lineage>
</organism>
<protein>
    <submittedName>
        <fullName evidence="3">DUF3617 domain-containing protein</fullName>
    </submittedName>
</protein>
<accession>A0ABT8YDS0</accession>
<evidence type="ECO:0000256" key="2">
    <source>
        <dbReference type="SAM" id="SignalP"/>
    </source>
</evidence>
<feature type="compositionally biased region" description="Polar residues" evidence="1">
    <location>
        <begin position="116"/>
        <end position="126"/>
    </location>
</feature>
<proteinExistence type="predicted"/>
<comment type="caution">
    <text evidence="3">The sequence shown here is derived from an EMBL/GenBank/DDBJ whole genome shotgun (WGS) entry which is preliminary data.</text>
</comment>
<sequence length="147" mass="15664">MNLRVWGASLLLVASAAPAASPIQPGLWEMTTKIDTISMPGAPPAMAAAMRRPKTIRTCITAEQAAQGPRGIQQADKSCKIGRYDWAGGKYVAEIVCSRPTGTMTTRSTGTYTPTSFNSKSQMSSTGQMKMAMTMTASGRRVGLCKR</sequence>
<keyword evidence="4" id="KW-1185">Reference proteome</keyword>
<feature type="region of interest" description="Disordered" evidence="1">
    <location>
        <begin position="107"/>
        <end position="126"/>
    </location>
</feature>